<comment type="caution">
    <text evidence="5">The sequence shown here is derived from an EMBL/GenBank/DDBJ whole genome shotgun (WGS) entry which is preliminary data.</text>
</comment>
<protein>
    <submittedName>
        <fullName evidence="5">Type VI secretion protein IcmF/TssM N-terminal domain-containing protein</fullName>
    </submittedName>
</protein>
<keyword evidence="2" id="KW-0472">Membrane</keyword>
<evidence type="ECO:0000256" key="1">
    <source>
        <dbReference type="SAM" id="MobiDB-lite"/>
    </source>
</evidence>
<feature type="region of interest" description="Disordered" evidence="1">
    <location>
        <begin position="500"/>
        <end position="519"/>
    </location>
</feature>
<keyword evidence="2" id="KW-1133">Transmembrane helix</keyword>
<feature type="domain" description="Type VI secretion system component TssM1 N-terminal" evidence="4">
    <location>
        <begin position="164"/>
        <end position="333"/>
    </location>
</feature>
<reference evidence="5 6" key="1">
    <citation type="submission" date="2022-11" db="EMBL/GenBank/DDBJ databases">
        <title>Minimal conservation of predation-associated metabolite biosynthetic gene clusters underscores biosynthetic potential of Myxococcota including descriptions for ten novel species: Archangium lansinium sp. nov., Myxococcus landrumus sp. nov., Nannocystis bai.</title>
        <authorList>
            <person name="Ahearne A."/>
            <person name="Stevens C."/>
            <person name="Dowd S."/>
        </authorList>
    </citation>
    <scope>NUCLEOTIDE SEQUENCE [LARGE SCALE GENOMIC DNA]</scope>
    <source>
        <strain evidence="5 6">BB15-2</strain>
    </source>
</reference>
<feature type="domain" description="Type VI secretion system IcmF C-terminal" evidence="3">
    <location>
        <begin position="1087"/>
        <end position="1170"/>
    </location>
</feature>
<keyword evidence="6" id="KW-1185">Reference proteome</keyword>
<name>A0ABT5EFH0_9BACT</name>
<dbReference type="Pfam" id="PF06744">
    <property type="entry name" value="IcmF_C"/>
    <property type="match status" value="1"/>
</dbReference>
<gene>
    <name evidence="5" type="ORF">POL25_42135</name>
</gene>
<dbReference type="EMBL" id="JAQNDL010000005">
    <property type="protein sequence ID" value="MDC0723557.1"/>
    <property type="molecule type" value="Genomic_DNA"/>
</dbReference>
<dbReference type="Proteomes" id="UP001221686">
    <property type="component" value="Unassembled WGS sequence"/>
</dbReference>
<accession>A0ABT5EFH0</accession>
<evidence type="ECO:0000313" key="6">
    <source>
        <dbReference type="Proteomes" id="UP001221686"/>
    </source>
</evidence>
<evidence type="ECO:0000256" key="2">
    <source>
        <dbReference type="SAM" id="Phobius"/>
    </source>
</evidence>
<evidence type="ECO:0000313" key="5">
    <source>
        <dbReference type="EMBL" id="MDC0723557.1"/>
    </source>
</evidence>
<keyword evidence="2" id="KW-0812">Transmembrane</keyword>
<evidence type="ECO:0000259" key="3">
    <source>
        <dbReference type="Pfam" id="PF06744"/>
    </source>
</evidence>
<sequence>MTTDEAEGASAMAPEMFSWWQWALLGLLLVVVLAAVVWAVVVWRRKRAAAAPPRPAGPLLASRLAGLWRPFYRRIPTRALHFPTVVVMGAAGVGKTHAISSHVDWRGQANQFRGSVAHDAALQLYLGPDVVVHELSAPLLRDVSRGARQALWRMWWHMGPSATVVLVLDARSLLTTPPAALHELAQLVRGKIGLFPRRCRASLEVRVLLSHLDQVDGFEAFAAVVGPDHEPLELESLTEPNQAARLVATFDGHLAYALTSRSGEEFDRLVRFYKSLRALLDGLRPLLETLQGRHEPHAMPLSVGGLYLGSLAPRTHVGLPFQISRDLISTSLGRHHQRGLRGALAVGVGGAALIASLMGWHRASIVEAEARIDKFERDVGPVKDPEVCKHQGAGAKMEPPKAEAAALQAVKQSERLWFARTFVARKRDIEERFEETFRKGYLYPKIPCSDRLQLHYLMALIYSSHANELGAIIREHRSLWEHALGLSGEVIKHYVEASSPEMGSVKPPEPPEPADPAAREKYDNVGREWSRYLVALQEKVGQPTIDLEEAEALAKIPALLSPSDYKVLAAIRKAFDRPDLLEGRFRRLLVDEPIDLWTEEQYATLTALAEALRTHLPREGGATDASRTEGWGLGTLVSALERRPPAIPRDFTIAFDGKTVELKGSALAALFKRSMSKVLIQQVLADIPESRMNDGTAFFDETEERPRVGIVSGYGGGPSRFIRGTYTKAAYQQRIEPVLEFAAERLGPAIREPEGAALAALGMTIAEAQRLDRAIRECTQRYAVTYKRELLDYYWSMELDPATEMTLPFVLQGFSRPSGWFVEYLSVVTANASLELSEDDPYVQPLATALEVFEPLVALLATKDGTNPGLGPYQKLLAGLEPALGGAPAARDGLQLHERLTPLGLFTLHALQSPGDDPAEQVAEWLNGAGLSDDWHAPFLAPVQEVRALGIDDIESEVRRAWKDEVRPLVRPLLQAYPFSPSAEVDVDVAELEAVVRAQGKERGSFWAAFDRLLAPATKLDSGQRTMLADLQGPTGMLAMTSDLERTSRKLWDADGNPVPLKVVLKPKLLPKEPHEERFAAMSYVRSGGAAVYGFNQRPEPQTLALQWWNQGSSVVSLEMRSAVPGAGPRTYTIEEDGPFSFYRLLDRGENERTSERRLTLTAAAIGRATRCSQTQASAGKRLPVRWRVTVGEVAPTTRDVSVVLESDPWLPFAVRDCGG</sequence>
<proteinExistence type="predicted"/>
<dbReference type="RefSeq" id="WP_272092101.1">
    <property type="nucleotide sequence ID" value="NZ_JAQNDL010000005.1"/>
</dbReference>
<evidence type="ECO:0000259" key="4">
    <source>
        <dbReference type="Pfam" id="PF14331"/>
    </source>
</evidence>
<organism evidence="5 6">
    <name type="scientific">Nannocystis bainbridge</name>
    <dbReference type="NCBI Taxonomy" id="2995303"/>
    <lineage>
        <taxon>Bacteria</taxon>
        <taxon>Pseudomonadati</taxon>
        <taxon>Myxococcota</taxon>
        <taxon>Polyangia</taxon>
        <taxon>Nannocystales</taxon>
        <taxon>Nannocystaceae</taxon>
        <taxon>Nannocystis</taxon>
    </lineage>
</organism>
<feature type="transmembrane region" description="Helical" evidence="2">
    <location>
        <begin position="20"/>
        <end position="43"/>
    </location>
</feature>
<dbReference type="Pfam" id="PF14331">
    <property type="entry name" value="IcmF-related_N"/>
    <property type="match status" value="1"/>
</dbReference>
<dbReference type="InterPro" id="IPR010623">
    <property type="entry name" value="IcmF_C"/>
</dbReference>
<feature type="transmembrane region" description="Helical" evidence="2">
    <location>
        <begin position="342"/>
        <end position="361"/>
    </location>
</feature>
<dbReference type="InterPro" id="IPR025743">
    <property type="entry name" value="TssM1_N"/>
</dbReference>